<comment type="caution">
    <text evidence="6">The sequence shown here is derived from an EMBL/GenBank/DDBJ whole genome shotgun (WGS) entry which is preliminary data.</text>
</comment>
<evidence type="ECO:0000256" key="3">
    <source>
        <dbReference type="ARBA" id="ARBA00022989"/>
    </source>
</evidence>
<name>A0A8J4PZW2_9MYCE</name>
<keyword evidence="2 5" id="KW-0812">Transmembrane</keyword>
<reference evidence="6" key="1">
    <citation type="submission" date="2020-01" db="EMBL/GenBank/DDBJ databases">
        <title>Development of genomics and gene disruption for Polysphondylium violaceum indicates a role for the polyketide synthase stlB in stalk morphogenesis.</title>
        <authorList>
            <person name="Narita B."/>
            <person name="Kawabe Y."/>
            <person name="Kin K."/>
            <person name="Saito T."/>
            <person name="Gibbs R."/>
            <person name="Kuspa A."/>
            <person name="Muzny D."/>
            <person name="Queller D."/>
            <person name="Richards S."/>
            <person name="Strassman J."/>
            <person name="Sucgang R."/>
            <person name="Worley K."/>
            <person name="Schaap P."/>
        </authorList>
    </citation>
    <scope>NUCLEOTIDE SEQUENCE</scope>
    <source>
        <strain evidence="6">QSvi11</strain>
    </source>
</reference>
<dbReference type="OrthoDB" id="19165at2759"/>
<feature type="transmembrane region" description="Helical" evidence="5">
    <location>
        <begin position="38"/>
        <end position="57"/>
    </location>
</feature>
<keyword evidence="3 5" id="KW-1133">Transmembrane helix</keyword>
<evidence type="ECO:0000256" key="1">
    <source>
        <dbReference type="ARBA" id="ARBA00004141"/>
    </source>
</evidence>
<sequence>MQASRGLFSMSNGMNIVHGALSILLFVASIIVFTSKVIHFNGFTILLLSFWMVFTLLHGGKFYDQYYFMYTYGGRGVFYFFVGLLVWGSNESNFFSGVVSLLFMLFGIAGIGLGLFSNYEAPRPIIGPIDFSPYGQKSVALASQADFMDDSPSSSHQNTNNPAFTI</sequence>
<comment type="subcellular location">
    <subcellularLocation>
        <location evidence="1">Membrane</location>
        <topology evidence="1">Multi-pass membrane protein</topology>
    </subcellularLocation>
</comment>
<evidence type="ECO:0008006" key="8">
    <source>
        <dbReference type="Google" id="ProtNLM"/>
    </source>
</evidence>
<evidence type="ECO:0000313" key="6">
    <source>
        <dbReference type="EMBL" id="KAF2076099.1"/>
    </source>
</evidence>
<accession>A0A8J4PZW2</accession>
<feature type="transmembrane region" description="Helical" evidence="5">
    <location>
        <begin position="12"/>
        <end position="32"/>
    </location>
</feature>
<keyword evidence="7" id="KW-1185">Reference proteome</keyword>
<dbReference type="AlphaFoldDB" id="A0A8J4PZW2"/>
<feature type="transmembrane region" description="Helical" evidence="5">
    <location>
        <begin position="94"/>
        <end position="116"/>
    </location>
</feature>
<evidence type="ECO:0000313" key="7">
    <source>
        <dbReference type="Proteomes" id="UP000695562"/>
    </source>
</evidence>
<proteinExistence type="predicted"/>
<dbReference type="GO" id="GO:0016020">
    <property type="term" value="C:membrane"/>
    <property type="evidence" value="ECO:0007669"/>
    <property type="project" value="UniProtKB-SubCell"/>
</dbReference>
<protein>
    <recommendedName>
        <fullName evidence="8">Transmembrane protein</fullName>
    </recommendedName>
</protein>
<organism evidence="6 7">
    <name type="scientific">Polysphondylium violaceum</name>
    <dbReference type="NCBI Taxonomy" id="133409"/>
    <lineage>
        <taxon>Eukaryota</taxon>
        <taxon>Amoebozoa</taxon>
        <taxon>Evosea</taxon>
        <taxon>Eumycetozoa</taxon>
        <taxon>Dictyostelia</taxon>
        <taxon>Dictyosteliales</taxon>
        <taxon>Dictyosteliaceae</taxon>
        <taxon>Polysphondylium</taxon>
    </lineage>
</organism>
<gene>
    <name evidence="6" type="ORF">CYY_002613</name>
</gene>
<evidence type="ECO:0000256" key="4">
    <source>
        <dbReference type="ARBA" id="ARBA00023136"/>
    </source>
</evidence>
<dbReference type="InterPro" id="IPR013714">
    <property type="entry name" value="Golgi_TVP15"/>
</dbReference>
<dbReference type="EMBL" id="AJWJ01000073">
    <property type="protein sequence ID" value="KAF2076099.1"/>
    <property type="molecule type" value="Genomic_DNA"/>
</dbReference>
<feature type="transmembrane region" description="Helical" evidence="5">
    <location>
        <begin position="69"/>
        <end position="88"/>
    </location>
</feature>
<evidence type="ECO:0000256" key="2">
    <source>
        <dbReference type="ARBA" id="ARBA00022692"/>
    </source>
</evidence>
<evidence type="ECO:0000256" key="5">
    <source>
        <dbReference type="SAM" id="Phobius"/>
    </source>
</evidence>
<keyword evidence="4 5" id="KW-0472">Membrane</keyword>
<dbReference type="Proteomes" id="UP000695562">
    <property type="component" value="Unassembled WGS sequence"/>
</dbReference>
<dbReference type="Pfam" id="PF08507">
    <property type="entry name" value="COPI_assoc"/>
    <property type="match status" value="1"/>
</dbReference>